<dbReference type="OrthoDB" id="420389at2759"/>
<dbReference type="CDD" id="cd03039">
    <property type="entry name" value="GST_N_Sigma_like"/>
    <property type="match status" value="1"/>
</dbReference>
<feature type="domain" description="GST N-terminal" evidence="1">
    <location>
        <begin position="1"/>
        <end position="71"/>
    </location>
</feature>
<gene>
    <name evidence="3" type="ORF">PPERSA_11008</name>
</gene>
<dbReference type="SFLD" id="SFLDS00019">
    <property type="entry name" value="Glutathione_Transferase_(cytos"/>
    <property type="match status" value="1"/>
</dbReference>
<evidence type="ECO:0000259" key="2">
    <source>
        <dbReference type="PROSITE" id="PS50405"/>
    </source>
</evidence>
<dbReference type="PROSITE" id="PS50405">
    <property type="entry name" value="GST_CTER"/>
    <property type="match status" value="1"/>
</dbReference>
<sequence>MAGRAEPIRLAFHIGGIQFEDNRISMEEFSKQKNEGAFKFGQIPVLEIDGIQYAQSHAILRYVGRLTNLYPQEDPIQCLKVDQALYSIDEIVTRIIPTYFIKDKEEQLQARKKLSENEFSFWLEKLESQLKDGNGYFAGNQQISIAELYMVQVVDWLTRGSLEGVPSDIAKKYGFLQKSIEFVKNIDKVKEYYARLEEEKKQKE</sequence>
<dbReference type="SUPFAM" id="SSF52833">
    <property type="entry name" value="Thioredoxin-like"/>
    <property type="match status" value="1"/>
</dbReference>
<dbReference type="InterPro" id="IPR004045">
    <property type="entry name" value="Glutathione_S-Trfase_N"/>
</dbReference>
<dbReference type="Gene3D" id="3.40.30.10">
    <property type="entry name" value="Glutaredoxin"/>
    <property type="match status" value="1"/>
</dbReference>
<dbReference type="Gene3D" id="1.20.1050.10">
    <property type="match status" value="1"/>
</dbReference>
<dbReference type="Proteomes" id="UP000054937">
    <property type="component" value="Unassembled WGS sequence"/>
</dbReference>
<proteinExistence type="predicted"/>
<feature type="domain" description="GST C-terminal" evidence="2">
    <location>
        <begin position="74"/>
        <end position="204"/>
    </location>
</feature>
<dbReference type="PANTHER" id="PTHR11571:SF252">
    <property type="entry name" value="GLUTATHIONE S-TRANSFERASE"/>
    <property type="match status" value="1"/>
</dbReference>
<dbReference type="InterPro" id="IPR050213">
    <property type="entry name" value="GST_superfamily"/>
</dbReference>
<dbReference type="Pfam" id="PF14497">
    <property type="entry name" value="GST_C_3"/>
    <property type="match status" value="1"/>
</dbReference>
<dbReference type="Pfam" id="PF02798">
    <property type="entry name" value="GST_N"/>
    <property type="match status" value="1"/>
</dbReference>
<name>A0A0V0QYT9_PSEPJ</name>
<dbReference type="InterPro" id="IPR036282">
    <property type="entry name" value="Glutathione-S-Trfase_C_sf"/>
</dbReference>
<dbReference type="InterPro" id="IPR040079">
    <property type="entry name" value="Glutathione_S-Trfase"/>
</dbReference>
<dbReference type="InterPro" id="IPR036249">
    <property type="entry name" value="Thioredoxin-like_sf"/>
</dbReference>
<dbReference type="EMBL" id="LDAU01000082">
    <property type="protein sequence ID" value="KRX07459.1"/>
    <property type="molecule type" value="Genomic_DNA"/>
</dbReference>
<dbReference type="InterPro" id="IPR004046">
    <property type="entry name" value="GST_C"/>
</dbReference>
<dbReference type="InParanoid" id="A0A0V0QYT9"/>
<dbReference type="PANTHER" id="PTHR11571">
    <property type="entry name" value="GLUTATHIONE S-TRANSFERASE"/>
    <property type="match status" value="1"/>
</dbReference>
<evidence type="ECO:0000313" key="4">
    <source>
        <dbReference type="Proteomes" id="UP000054937"/>
    </source>
</evidence>
<dbReference type="GO" id="GO:0004364">
    <property type="term" value="F:glutathione transferase activity"/>
    <property type="evidence" value="ECO:0007669"/>
    <property type="project" value="TreeGrafter"/>
</dbReference>
<dbReference type="CDD" id="cd03192">
    <property type="entry name" value="GST_C_Sigma_like"/>
    <property type="match status" value="1"/>
</dbReference>
<evidence type="ECO:0000313" key="3">
    <source>
        <dbReference type="EMBL" id="KRX07459.1"/>
    </source>
</evidence>
<protein>
    <submittedName>
        <fullName evidence="3">Thioredoxin-like fold</fullName>
    </submittedName>
</protein>
<comment type="caution">
    <text evidence="3">The sequence shown here is derived from an EMBL/GenBank/DDBJ whole genome shotgun (WGS) entry which is preliminary data.</text>
</comment>
<reference evidence="3 4" key="1">
    <citation type="journal article" date="2015" name="Sci. Rep.">
        <title>Genome of the facultative scuticociliatosis pathogen Pseudocohnilembus persalinus provides insight into its virulence through horizontal gene transfer.</title>
        <authorList>
            <person name="Xiong J."/>
            <person name="Wang G."/>
            <person name="Cheng J."/>
            <person name="Tian M."/>
            <person name="Pan X."/>
            <person name="Warren A."/>
            <person name="Jiang C."/>
            <person name="Yuan D."/>
            <person name="Miao W."/>
        </authorList>
    </citation>
    <scope>NUCLEOTIDE SEQUENCE [LARGE SCALE GENOMIC DNA]</scope>
    <source>
        <strain evidence="3">36N120E</strain>
    </source>
</reference>
<dbReference type="PROSITE" id="PS50404">
    <property type="entry name" value="GST_NTER"/>
    <property type="match status" value="1"/>
</dbReference>
<dbReference type="OMA" id="DISVWVS"/>
<dbReference type="GO" id="GO:0006749">
    <property type="term" value="P:glutathione metabolic process"/>
    <property type="evidence" value="ECO:0007669"/>
    <property type="project" value="TreeGrafter"/>
</dbReference>
<evidence type="ECO:0000259" key="1">
    <source>
        <dbReference type="PROSITE" id="PS50404"/>
    </source>
</evidence>
<organism evidence="3 4">
    <name type="scientific">Pseudocohnilembus persalinus</name>
    <name type="common">Ciliate</name>
    <dbReference type="NCBI Taxonomy" id="266149"/>
    <lineage>
        <taxon>Eukaryota</taxon>
        <taxon>Sar</taxon>
        <taxon>Alveolata</taxon>
        <taxon>Ciliophora</taxon>
        <taxon>Intramacronucleata</taxon>
        <taxon>Oligohymenophorea</taxon>
        <taxon>Scuticociliatia</taxon>
        <taxon>Philasterida</taxon>
        <taxon>Pseudocohnilembidae</taxon>
        <taxon>Pseudocohnilembus</taxon>
    </lineage>
</organism>
<dbReference type="InterPro" id="IPR010987">
    <property type="entry name" value="Glutathione-S-Trfase_C-like"/>
</dbReference>
<dbReference type="AlphaFoldDB" id="A0A0V0QYT9"/>
<accession>A0A0V0QYT9</accession>
<dbReference type="SUPFAM" id="SSF47616">
    <property type="entry name" value="GST C-terminal domain-like"/>
    <property type="match status" value="1"/>
</dbReference>
<keyword evidence="4" id="KW-1185">Reference proteome</keyword>